<evidence type="ECO:0000313" key="6">
    <source>
        <dbReference type="EMBL" id="KAF2884213.1"/>
    </source>
</evidence>
<dbReference type="Pfam" id="PF19279">
    <property type="entry name" value="YegS_C"/>
    <property type="match status" value="1"/>
</dbReference>
<organism evidence="6 7">
    <name type="scientific">Ignelater luminosus</name>
    <name type="common">Cucubano</name>
    <name type="synonym">Pyrophorus luminosus</name>
    <dbReference type="NCBI Taxonomy" id="2038154"/>
    <lineage>
        <taxon>Eukaryota</taxon>
        <taxon>Metazoa</taxon>
        <taxon>Ecdysozoa</taxon>
        <taxon>Arthropoda</taxon>
        <taxon>Hexapoda</taxon>
        <taxon>Insecta</taxon>
        <taxon>Pterygota</taxon>
        <taxon>Neoptera</taxon>
        <taxon>Endopterygota</taxon>
        <taxon>Coleoptera</taxon>
        <taxon>Polyphaga</taxon>
        <taxon>Elateriformia</taxon>
        <taxon>Elateroidea</taxon>
        <taxon>Elateridae</taxon>
        <taxon>Agrypninae</taxon>
        <taxon>Pyrophorini</taxon>
        <taxon>Ignelater</taxon>
    </lineage>
</organism>
<dbReference type="GO" id="GO:0016020">
    <property type="term" value="C:membrane"/>
    <property type="evidence" value="ECO:0007669"/>
    <property type="project" value="TreeGrafter"/>
</dbReference>
<dbReference type="PROSITE" id="PS50146">
    <property type="entry name" value="DAGK"/>
    <property type="match status" value="1"/>
</dbReference>
<dbReference type="PANTHER" id="PTHR12358">
    <property type="entry name" value="SPHINGOSINE KINASE"/>
    <property type="match status" value="1"/>
</dbReference>
<dbReference type="SMART" id="SM00046">
    <property type="entry name" value="DAGKc"/>
    <property type="match status" value="1"/>
</dbReference>
<accession>A0A8K0CBG8</accession>
<keyword evidence="3" id="KW-0418">Kinase</keyword>
<keyword evidence="1" id="KW-0808">Transferase</keyword>
<proteinExistence type="predicted"/>
<keyword evidence="2" id="KW-0547">Nucleotide-binding</keyword>
<dbReference type="OrthoDB" id="3853857at2759"/>
<dbReference type="Gene3D" id="2.60.200.40">
    <property type="match status" value="1"/>
</dbReference>
<dbReference type="InterPro" id="IPR045540">
    <property type="entry name" value="YegS/DAGK_C"/>
</dbReference>
<dbReference type="InterPro" id="IPR001206">
    <property type="entry name" value="Diacylglycerol_kinase_cat_dom"/>
</dbReference>
<name>A0A8K0CBG8_IGNLU</name>
<evidence type="ECO:0000259" key="5">
    <source>
        <dbReference type="PROSITE" id="PS50146"/>
    </source>
</evidence>
<feature type="domain" description="DAGKc" evidence="5">
    <location>
        <begin position="174"/>
        <end position="319"/>
    </location>
</feature>
<reference evidence="6" key="1">
    <citation type="submission" date="2019-08" db="EMBL/GenBank/DDBJ databases">
        <title>The genome of the North American firefly Photinus pyralis.</title>
        <authorList>
            <consortium name="Photinus pyralis genome working group"/>
            <person name="Fallon T.R."/>
            <person name="Sander Lower S.E."/>
            <person name="Weng J.-K."/>
        </authorList>
    </citation>
    <scope>NUCLEOTIDE SEQUENCE</scope>
    <source>
        <strain evidence="6">TRF0915ILg1</strain>
        <tissue evidence="6">Whole body</tissue>
    </source>
</reference>
<comment type="caution">
    <text evidence="6">The sequence shown here is derived from an EMBL/GenBank/DDBJ whole genome shotgun (WGS) entry which is preliminary data.</text>
</comment>
<dbReference type="Proteomes" id="UP000801492">
    <property type="component" value="Unassembled WGS sequence"/>
</dbReference>
<evidence type="ECO:0000313" key="7">
    <source>
        <dbReference type="Proteomes" id="UP000801492"/>
    </source>
</evidence>
<dbReference type="InterPro" id="IPR017438">
    <property type="entry name" value="ATP-NAD_kinase_N"/>
</dbReference>
<dbReference type="GO" id="GO:0005737">
    <property type="term" value="C:cytoplasm"/>
    <property type="evidence" value="ECO:0007669"/>
    <property type="project" value="TreeGrafter"/>
</dbReference>
<dbReference type="EMBL" id="VTPC01090213">
    <property type="protein sequence ID" value="KAF2884213.1"/>
    <property type="molecule type" value="Genomic_DNA"/>
</dbReference>
<dbReference type="Gene3D" id="3.40.50.10330">
    <property type="entry name" value="Probable inorganic polyphosphate/atp-NAD kinase, domain 1"/>
    <property type="match status" value="1"/>
</dbReference>
<protein>
    <recommendedName>
        <fullName evidence="5">DAGKc domain-containing protein</fullName>
    </recommendedName>
</protein>
<evidence type="ECO:0000256" key="4">
    <source>
        <dbReference type="ARBA" id="ARBA00022840"/>
    </source>
</evidence>
<dbReference type="Pfam" id="PF00781">
    <property type="entry name" value="DAGK_cat"/>
    <property type="match status" value="1"/>
</dbReference>
<gene>
    <name evidence="6" type="ORF">ILUMI_21948</name>
</gene>
<evidence type="ECO:0000256" key="1">
    <source>
        <dbReference type="ARBA" id="ARBA00022679"/>
    </source>
</evidence>
<dbReference type="InterPro" id="IPR016064">
    <property type="entry name" value="NAD/diacylglycerol_kinase_sf"/>
</dbReference>
<keyword evidence="4" id="KW-0067">ATP-binding</keyword>
<dbReference type="GO" id="GO:0005524">
    <property type="term" value="F:ATP binding"/>
    <property type="evidence" value="ECO:0007669"/>
    <property type="project" value="UniProtKB-KW"/>
</dbReference>
<dbReference type="AlphaFoldDB" id="A0A8K0CBG8"/>
<dbReference type="GO" id="GO:0001727">
    <property type="term" value="F:lipid kinase activity"/>
    <property type="evidence" value="ECO:0007669"/>
    <property type="project" value="TreeGrafter"/>
</dbReference>
<evidence type="ECO:0000256" key="2">
    <source>
        <dbReference type="ARBA" id="ARBA00022741"/>
    </source>
</evidence>
<dbReference type="SUPFAM" id="SSF111331">
    <property type="entry name" value="NAD kinase/diacylglycerol kinase-like"/>
    <property type="match status" value="1"/>
</dbReference>
<dbReference type="PANTHER" id="PTHR12358:SF112">
    <property type="entry name" value="LD11247P-RELATED"/>
    <property type="match status" value="1"/>
</dbReference>
<evidence type="ECO:0000256" key="3">
    <source>
        <dbReference type="ARBA" id="ARBA00022777"/>
    </source>
</evidence>
<keyword evidence="7" id="KW-1185">Reference proteome</keyword>
<dbReference type="GO" id="GO:0046512">
    <property type="term" value="P:sphingosine biosynthetic process"/>
    <property type="evidence" value="ECO:0007669"/>
    <property type="project" value="TreeGrafter"/>
</dbReference>
<sequence length="583" mass="65213">MAVAAVENKPDLNQNKTLLEETFYVLTKKNSVFRVKLTNTGLSLIKESENQVKTQIIPIKDIIGCRCLRSKKPASSCACQSLPHTSSFKVVDEKSGEHDDTDVSAYLYIYSYIFHQNCSKRDRTTITLRFRSFDKYEDNYKEAQRWRSVLKRLIRGEQISQINTVDYSTINHIKEDRRLLVLLSPKSGSGKGRVLFQKKIVPILQEAEVPYDLHITKYANYAREFIRTCNLFQWTGVIVVGGDGIVFEVINGMFERWDWSEALKHVAVGVVPGGSGNGLARSIAYSCSEPYGSPTLPAALAAVRNHNEPMDLVRVETTTQIMFSFLSVGWGLLSDIDIESEGLRVLGGQRFALWSVARLIGLRSYTGKVYYLPADATLPVQDCSNVTWESNNKFELPAEVHLETQVGRQRLDSWYSAASRRSTYFSTTGSSYQSTAESSGDSINKPRMYGPASQLPCLTSPLPSSWKCMSGRFIMVHASYQTHLGSDCLFAPSAKLNDGVIWLLIIHANASRSQMLQFLLGLSTGAHANPNSWNGVIELLPVRAFRIEPDLNEQGYMTVDGEHVEYGPIQAEVFPALARVMVP</sequence>
<dbReference type="InterPro" id="IPR050187">
    <property type="entry name" value="Lipid_Phosphate_FormReg"/>
</dbReference>